<evidence type="ECO:0000313" key="2">
    <source>
        <dbReference type="EMBL" id="SME99229.1"/>
    </source>
</evidence>
<evidence type="ECO:0000259" key="1">
    <source>
        <dbReference type="Pfam" id="PF09995"/>
    </source>
</evidence>
<dbReference type="PANTHER" id="PTHR36151">
    <property type="entry name" value="BLR2777 PROTEIN"/>
    <property type="match status" value="1"/>
</dbReference>
<reference evidence="2 3" key="1">
    <citation type="submission" date="2017-04" db="EMBL/GenBank/DDBJ databases">
        <authorList>
            <person name="Afonso C.L."/>
            <person name="Miller P.J."/>
            <person name="Scott M.A."/>
            <person name="Spackman E."/>
            <person name="Goraichik I."/>
            <person name="Dimitrov K.M."/>
            <person name="Suarez D.L."/>
            <person name="Swayne D.E."/>
        </authorList>
    </citation>
    <scope>NUCLEOTIDE SEQUENCE [LARGE SCALE GENOMIC DNA]</scope>
    <source>
        <strain evidence="2 3">USBA 355</strain>
    </source>
</reference>
<dbReference type="Pfam" id="PF09995">
    <property type="entry name" value="MPAB_Lcp_cat"/>
    <property type="match status" value="1"/>
</dbReference>
<keyword evidence="3" id="KW-1185">Reference proteome</keyword>
<evidence type="ECO:0000313" key="3">
    <source>
        <dbReference type="Proteomes" id="UP000192917"/>
    </source>
</evidence>
<name>A0A1Y6BEE3_9PROT</name>
<proteinExistence type="predicted"/>
<dbReference type="AlphaFoldDB" id="A0A1Y6BEE3"/>
<dbReference type="GO" id="GO:0016491">
    <property type="term" value="F:oxidoreductase activity"/>
    <property type="evidence" value="ECO:0007669"/>
    <property type="project" value="InterPro"/>
</dbReference>
<gene>
    <name evidence="2" type="ORF">SAMN05428998_102254</name>
</gene>
<organism evidence="2 3">
    <name type="scientific">Tistlia consotensis USBA 355</name>
    <dbReference type="NCBI Taxonomy" id="560819"/>
    <lineage>
        <taxon>Bacteria</taxon>
        <taxon>Pseudomonadati</taxon>
        <taxon>Pseudomonadota</taxon>
        <taxon>Alphaproteobacteria</taxon>
        <taxon>Rhodospirillales</taxon>
        <taxon>Rhodovibrionaceae</taxon>
        <taxon>Tistlia</taxon>
    </lineage>
</organism>
<accession>A0A1Y6BEE3</accession>
<dbReference type="EMBL" id="FWZX01000002">
    <property type="protein sequence ID" value="SME99229.1"/>
    <property type="molecule type" value="Genomic_DNA"/>
</dbReference>
<dbReference type="PANTHER" id="PTHR36151:SF3">
    <property type="entry name" value="ER-BOUND OXYGENASE MPAB_MPAB'_RUBBER OXYGENASE CATALYTIC DOMAIN-CONTAINING PROTEIN"/>
    <property type="match status" value="1"/>
</dbReference>
<sequence>MVVSEQIAGGRIVAWHRGASPLVLPPPIQERLERCVATLLQPGGEPPVDFTEPVDEPALTRPESVSWQVFRNPVSLMIGGVAAVLLELAEPRVRSGVWDHSSFRADPLGRLQRTGLAAMVTVYGPHSKAEAMIAGVRRLHERVRGKTPSGRVYRASEPELLDWVQATASYGFIQAYDRYVRRLSDEARDRAYAEASVAARLFGATGAPRSEAEREILFRRMADGLEGSPIVFEFLDIIGRTPVLPRGLRPLQPLLIRAAVELVPAPMRRTLGLGPRYGLAFWQRGLVRLSARLADRVLLRGHPAVQACRRLGLPDDYLLRG</sequence>
<protein>
    <submittedName>
        <fullName evidence="2">Uncharacterized conserved protein, DUF2236 family</fullName>
    </submittedName>
</protein>
<dbReference type="STRING" id="560819.SAMN05428998_102254"/>
<dbReference type="RefSeq" id="WP_085121323.1">
    <property type="nucleotide sequence ID" value="NZ_FWZX01000002.1"/>
</dbReference>
<feature type="domain" description="ER-bound oxygenase mpaB/mpaB'/Rubber oxygenase catalytic" evidence="1">
    <location>
        <begin position="67"/>
        <end position="289"/>
    </location>
</feature>
<dbReference type="InterPro" id="IPR018713">
    <property type="entry name" value="MPAB/Lcp_cat_dom"/>
</dbReference>
<dbReference type="Proteomes" id="UP000192917">
    <property type="component" value="Unassembled WGS sequence"/>
</dbReference>